<dbReference type="Pfam" id="PF22936">
    <property type="entry name" value="Pol_BBD"/>
    <property type="match status" value="1"/>
</dbReference>
<dbReference type="OrthoDB" id="1072921at2759"/>
<name>A0A9Q3CFC0_9BASI</name>
<organism evidence="2 3">
    <name type="scientific">Austropuccinia psidii MF-1</name>
    <dbReference type="NCBI Taxonomy" id="1389203"/>
    <lineage>
        <taxon>Eukaryota</taxon>
        <taxon>Fungi</taxon>
        <taxon>Dikarya</taxon>
        <taxon>Basidiomycota</taxon>
        <taxon>Pucciniomycotina</taxon>
        <taxon>Pucciniomycetes</taxon>
        <taxon>Pucciniales</taxon>
        <taxon>Sphaerophragmiaceae</taxon>
        <taxon>Austropuccinia</taxon>
    </lineage>
</organism>
<sequence length="157" mass="17230">MDLPAIDNPRKKNPNYVLKKLAVVSHPCIAEIEADTKDPFVSSIQAVSGNEALVLLDSGATHHVTGDINLFTHYKKVDLSLSVASAKRHLAIGKGKISLECKSCRIILTKAFNWPEIPGTIVSLGKFMKKIGHVVFENDIFKLKQNSCTYNSLIQGD</sequence>
<dbReference type="AlphaFoldDB" id="A0A9Q3CFC0"/>
<evidence type="ECO:0000259" key="1">
    <source>
        <dbReference type="Pfam" id="PF22936"/>
    </source>
</evidence>
<feature type="domain" description="Retrovirus-related Pol polyprotein from transposon TNT 1-94-like beta-barrel" evidence="1">
    <location>
        <begin position="55"/>
        <end position="130"/>
    </location>
</feature>
<evidence type="ECO:0000313" key="3">
    <source>
        <dbReference type="Proteomes" id="UP000765509"/>
    </source>
</evidence>
<dbReference type="EMBL" id="AVOT02007501">
    <property type="protein sequence ID" value="MBW0484036.1"/>
    <property type="molecule type" value="Genomic_DNA"/>
</dbReference>
<keyword evidence="3" id="KW-1185">Reference proteome</keyword>
<dbReference type="InterPro" id="IPR054722">
    <property type="entry name" value="PolX-like_BBD"/>
</dbReference>
<dbReference type="Proteomes" id="UP000765509">
    <property type="component" value="Unassembled WGS sequence"/>
</dbReference>
<proteinExistence type="predicted"/>
<evidence type="ECO:0000313" key="2">
    <source>
        <dbReference type="EMBL" id="MBW0484036.1"/>
    </source>
</evidence>
<reference evidence="2" key="1">
    <citation type="submission" date="2021-03" db="EMBL/GenBank/DDBJ databases">
        <title>Draft genome sequence of rust myrtle Austropuccinia psidii MF-1, a brazilian biotype.</title>
        <authorList>
            <person name="Quecine M.C."/>
            <person name="Pachon D.M.R."/>
            <person name="Bonatelli M.L."/>
            <person name="Correr F.H."/>
            <person name="Franceschini L.M."/>
            <person name="Leite T.F."/>
            <person name="Margarido G.R.A."/>
            <person name="Almeida C.A."/>
            <person name="Ferrarezi J.A."/>
            <person name="Labate C.A."/>
        </authorList>
    </citation>
    <scope>NUCLEOTIDE SEQUENCE</scope>
    <source>
        <strain evidence="2">MF-1</strain>
    </source>
</reference>
<accession>A0A9Q3CFC0</accession>
<comment type="caution">
    <text evidence="2">The sequence shown here is derived from an EMBL/GenBank/DDBJ whole genome shotgun (WGS) entry which is preliminary data.</text>
</comment>
<protein>
    <recommendedName>
        <fullName evidence="1">Retrovirus-related Pol polyprotein from transposon TNT 1-94-like beta-barrel domain-containing protein</fullName>
    </recommendedName>
</protein>
<gene>
    <name evidence="2" type="ORF">O181_023751</name>
</gene>